<dbReference type="EMBL" id="HBUF01142141">
    <property type="protein sequence ID" value="CAG6646474.1"/>
    <property type="molecule type" value="Transcribed_RNA"/>
</dbReference>
<dbReference type="AlphaFoldDB" id="A0A8D8W6D9"/>
<protein>
    <submittedName>
        <fullName evidence="2">Uncharacterized protein</fullName>
    </submittedName>
</protein>
<dbReference type="EMBL" id="HBUF01592681">
    <property type="protein sequence ID" value="CAG6773852.1"/>
    <property type="molecule type" value="Transcribed_RNA"/>
</dbReference>
<feature type="compositionally biased region" description="Pro residues" evidence="1">
    <location>
        <begin position="81"/>
        <end position="111"/>
    </location>
</feature>
<evidence type="ECO:0000313" key="2">
    <source>
        <dbReference type="EMBL" id="CAG6646474.1"/>
    </source>
</evidence>
<feature type="compositionally biased region" description="Acidic residues" evidence="1">
    <location>
        <begin position="147"/>
        <end position="162"/>
    </location>
</feature>
<dbReference type="EMBL" id="HBUF01592679">
    <property type="protein sequence ID" value="CAG6773850.1"/>
    <property type="molecule type" value="Transcribed_RNA"/>
</dbReference>
<sequence>MFTLWYAVLGYSEYKSRVSDGVVVHSVPANKKQDPPPSGEQNVVSPKIDIGKPTPPQPIPTKRTSPPKPVDPPKPAVVEPPKGPSKPDPPKPATPAVTPPAPAKPAPPPAAPKSREDQLFEQVLNRKTKASTPDPRVTSGLMMNEYSSEEDEEEDSQEEDFVIEEKRRSK</sequence>
<organism evidence="2">
    <name type="scientific">Cacopsylla melanoneura</name>
    <dbReference type="NCBI Taxonomy" id="428564"/>
    <lineage>
        <taxon>Eukaryota</taxon>
        <taxon>Metazoa</taxon>
        <taxon>Ecdysozoa</taxon>
        <taxon>Arthropoda</taxon>
        <taxon>Hexapoda</taxon>
        <taxon>Insecta</taxon>
        <taxon>Pterygota</taxon>
        <taxon>Neoptera</taxon>
        <taxon>Paraneoptera</taxon>
        <taxon>Hemiptera</taxon>
        <taxon>Sternorrhyncha</taxon>
        <taxon>Psylloidea</taxon>
        <taxon>Psyllidae</taxon>
        <taxon>Psyllinae</taxon>
        <taxon>Cacopsylla</taxon>
    </lineage>
</organism>
<name>A0A8D8W6D9_9HEMI</name>
<feature type="compositionally biased region" description="Pro residues" evidence="1">
    <location>
        <begin position="66"/>
        <end position="75"/>
    </location>
</feature>
<reference evidence="2" key="1">
    <citation type="submission" date="2021-05" db="EMBL/GenBank/DDBJ databases">
        <authorList>
            <person name="Alioto T."/>
            <person name="Alioto T."/>
            <person name="Gomez Garrido J."/>
        </authorList>
    </citation>
    <scope>NUCLEOTIDE SEQUENCE</scope>
</reference>
<proteinExistence type="predicted"/>
<feature type="region of interest" description="Disordered" evidence="1">
    <location>
        <begin position="27"/>
        <end position="170"/>
    </location>
</feature>
<dbReference type="EMBL" id="HBUF01142140">
    <property type="protein sequence ID" value="CAG6646473.1"/>
    <property type="molecule type" value="Transcribed_RNA"/>
</dbReference>
<dbReference type="EMBL" id="HBUF01592678">
    <property type="protein sequence ID" value="CAG6773849.1"/>
    <property type="molecule type" value="Transcribed_RNA"/>
</dbReference>
<evidence type="ECO:0000256" key="1">
    <source>
        <dbReference type="SAM" id="MobiDB-lite"/>
    </source>
</evidence>
<accession>A0A8D8W6D9</accession>
<dbReference type="EMBL" id="HBUF01142142">
    <property type="protein sequence ID" value="CAG6646475.1"/>
    <property type="molecule type" value="Transcribed_RNA"/>
</dbReference>